<dbReference type="PANTHER" id="PTHR43133:SF46">
    <property type="entry name" value="RNA POLYMERASE SIGMA-70 FACTOR ECF SUBFAMILY"/>
    <property type="match status" value="1"/>
</dbReference>
<keyword evidence="2" id="KW-0805">Transcription regulation</keyword>
<dbReference type="SUPFAM" id="SSF88946">
    <property type="entry name" value="Sigma2 domain of RNA polymerase sigma factors"/>
    <property type="match status" value="1"/>
</dbReference>
<protein>
    <submittedName>
        <fullName evidence="6">RNA polymerase sigma factor, sigma-70 family</fullName>
    </submittedName>
</protein>
<dbReference type="InterPro" id="IPR014284">
    <property type="entry name" value="RNA_pol_sigma-70_dom"/>
</dbReference>
<proteinExistence type="inferred from homology"/>
<evidence type="ECO:0000313" key="6">
    <source>
        <dbReference type="EMBL" id="SEJ51635.1"/>
    </source>
</evidence>
<dbReference type="OrthoDB" id="9150024at2"/>
<dbReference type="InterPro" id="IPR039425">
    <property type="entry name" value="RNA_pol_sigma-70-like"/>
</dbReference>
<organism evidence="6 7">
    <name type="scientific">Cyclobacterium xiamenense</name>
    <dbReference type="NCBI Taxonomy" id="1297121"/>
    <lineage>
        <taxon>Bacteria</taxon>
        <taxon>Pseudomonadati</taxon>
        <taxon>Bacteroidota</taxon>
        <taxon>Cytophagia</taxon>
        <taxon>Cytophagales</taxon>
        <taxon>Cyclobacteriaceae</taxon>
        <taxon>Cyclobacterium</taxon>
    </lineage>
</organism>
<evidence type="ECO:0000313" key="7">
    <source>
        <dbReference type="Proteomes" id="UP000199403"/>
    </source>
</evidence>
<dbReference type="NCBIfam" id="TIGR02937">
    <property type="entry name" value="sigma70-ECF"/>
    <property type="match status" value="1"/>
</dbReference>
<accession>A0A1H6ZS84</accession>
<reference evidence="7" key="1">
    <citation type="submission" date="2016-10" db="EMBL/GenBank/DDBJ databases">
        <authorList>
            <person name="Varghese N."/>
            <person name="Submissions S."/>
        </authorList>
    </citation>
    <scope>NUCLEOTIDE SEQUENCE [LARGE SCALE GENOMIC DNA]</scope>
    <source>
        <strain evidence="7">IBRC-M 10761</strain>
    </source>
</reference>
<keyword evidence="3" id="KW-0731">Sigma factor</keyword>
<evidence type="ECO:0000256" key="3">
    <source>
        <dbReference type="ARBA" id="ARBA00023082"/>
    </source>
</evidence>
<sequence length="202" mass="24035">MPLPHFDASKRLPVEKKNARSVDKIPDAALWDQFRSGSDAAFIQVYEQFFDRLFAYGMRLTSDESLTQDGIQEVFFDLKRLRKKLGPTNHIRFYLLKCLKRKLFRLRDGWEQRRVDLAEREGFGFELSHEQILIDQQLDGERIEQLNRAIAELSPRKKEIIYYFFYEGLSYAEIRELMGLDSNHTTRNLMYKALAFLRETLR</sequence>
<dbReference type="InterPro" id="IPR013249">
    <property type="entry name" value="RNA_pol_sigma70_r4_t2"/>
</dbReference>
<dbReference type="AlphaFoldDB" id="A0A1H6ZS84"/>
<dbReference type="STRING" id="1416801.SAMN05192553_104414"/>
<dbReference type="InterPro" id="IPR036388">
    <property type="entry name" value="WH-like_DNA-bd_sf"/>
</dbReference>
<dbReference type="InterPro" id="IPR013325">
    <property type="entry name" value="RNA_pol_sigma_r2"/>
</dbReference>
<gene>
    <name evidence="6" type="ORF">SAMN05192553_104414</name>
</gene>
<dbReference type="PANTHER" id="PTHR43133">
    <property type="entry name" value="RNA POLYMERASE ECF-TYPE SIGMA FACTO"/>
    <property type="match status" value="1"/>
</dbReference>
<dbReference type="Proteomes" id="UP000199403">
    <property type="component" value="Unassembled WGS sequence"/>
</dbReference>
<evidence type="ECO:0000259" key="5">
    <source>
        <dbReference type="Pfam" id="PF08281"/>
    </source>
</evidence>
<dbReference type="Gene3D" id="1.10.1740.10">
    <property type="match status" value="1"/>
</dbReference>
<dbReference type="RefSeq" id="WP_092175908.1">
    <property type="nucleotide sequence ID" value="NZ_FNZH01000004.1"/>
</dbReference>
<feature type="domain" description="RNA polymerase sigma factor 70 region 4 type 2" evidence="5">
    <location>
        <begin position="144"/>
        <end position="195"/>
    </location>
</feature>
<keyword evidence="4" id="KW-0804">Transcription</keyword>
<dbReference type="SUPFAM" id="SSF88659">
    <property type="entry name" value="Sigma3 and sigma4 domains of RNA polymerase sigma factors"/>
    <property type="match status" value="1"/>
</dbReference>
<dbReference type="Pfam" id="PF08281">
    <property type="entry name" value="Sigma70_r4_2"/>
    <property type="match status" value="1"/>
</dbReference>
<name>A0A1H6ZS84_9BACT</name>
<comment type="similarity">
    <text evidence="1">Belongs to the sigma-70 factor family. ECF subfamily.</text>
</comment>
<dbReference type="EMBL" id="FNZH01000004">
    <property type="protein sequence ID" value="SEJ51635.1"/>
    <property type="molecule type" value="Genomic_DNA"/>
</dbReference>
<evidence type="ECO:0000256" key="2">
    <source>
        <dbReference type="ARBA" id="ARBA00023015"/>
    </source>
</evidence>
<dbReference type="GO" id="GO:0016987">
    <property type="term" value="F:sigma factor activity"/>
    <property type="evidence" value="ECO:0007669"/>
    <property type="project" value="UniProtKB-KW"/>
</dbReference>
<keyword evidence="7" id="KW-1185">Reference proteome</keyword>
<evidence type="ECO:0000256" key="4">
    <source>
        <dbReference type="ARBA" id="ARBA00023163"/>
    </source>
</evidence>
<dbReference type="GO" id="GO:0006352">
    <property type="term" value="P:DNA-templated transcription initiation"/>
    <property type="evidence" value="ECO:0007669"/>
    <property type="project" value="InterPro"/>
</dbReference>
<dbReference type="GO" id="GO:0003677">
    <property type="term" value="F:DNA binding"/>
    <property type="evidence" value="ECO:0007669"/>
    <property type="project" value="InterPro"/>
</dbReference>
<dbReference type="Gene3D" id="1.10.10.10">
    <property type="entry name" value="Winged helix-like DNA-binding domain superfamily/Winged helix DNA-binding domain"/>
    <property type="match status" value="1"/>
</dbReference>
<evidence type="ECO:0000256" key="1">
    <source>
        <dbReference type="ARBA" id="ARBA00010641"/>
    </source>
</evidence>
<dbReference type="InterPro" id="IPR013324">
    <property type="entry name" value="RNA_pol_sigma_r3/r4-like"/>
</dbReference>